<comment type="caution">
    <text evidence="3">The sequence shown here is derived from an EMBL/GenBank/DDBJ whole genome shotgun (WGS) entry which is preliminary data.</text>
</comment>
<feature type="chain" id="PRO_5035201003" evidence="2">
    <location>
        <begin position="24"/>
        <end position="344"/>
    </location>
</feature>
<feature type="signal peptide" evidence="2">
    <location>
        <begin position="1"/>
        <end position="23"/>
    </location>
</feature>
<dbReference type="InterPro" id="IPR001087">
    <property type="entry name" value="GDSL"/>
</dbReference>
<dbReference type="EMBL" id="JAECZC010000014">
    <property type="protein sequence ID" value="MBH8562563.1"/>
    <property type="molecule type" value="Genomic_DNA"/>
</dbReference>
<proteinExistence type="predicted"/>
<keyword evidence="4" id="KW-1185">Reference proteome</keyword>
<accession>A0A8J7HRU3</accession>
<gene>
    <name evidence="3" type="ORF">I8748_10300</name>
</gene>
<evidence type="ECO:0000256" key="1">
    <source>
        <dbReference type="ARBA" id="ARBA00022801"/>
    </source>
</evidence>
<dbReference type="Pfam" id="PF00657">
    <property type="entry name" value="Lipase_GDSL"/>
    <property type="match status" value="1"/>
</dbReference>
<name>A0A8J7HRU3_9NOST</name>
<keyword evidence="2" id="KW-0732">Signal</keyword>
<dbReference type="Proteomes" id="UP000632766">
    <property type="component" value="Unassembled WGS sequence"/>
</dbReference>
<dbReference type="PANTHER" id="PTHR45648">
    <property type="entry name" value="GDSL LIPASE/ACYLHYDROLASE FAMILY PROTEIN (AFU_ORTHOLOGUE AFUA_4G14700)"/>
    <property type="match status" value="1"/>
</dbReference>
<keyword evidence="1 3" id="KW-0378">Hydrolase</keyword>
<dbReference type="SUPFAM" id="SSF52266">
    <property type="entry name" value="SGNH hydrolase"/>
    <property type="match status" value="1"/>
</dbReference>
<dbReference type="CDD" id="cd01846">
    <property type="entry name" value="fatty_acyltransferase_like"/>
    <property type="match status" value="1"/>
</dbReference>
<evidence type="ECO:0000256" key="2">
    <source>
        <dbReference type="SAM" id="SignalP"/>
    </source>
</evidence>
<dbReference type="RefSeq" id="WP_198124478.1">
    <property type="nucleotide sequence ID" value="NZ_JAECZC010000014.1"/>
</dbReference>
<dbReference type="InterPro" id="IPR036514">
    <property type="entry name" value="SGNH_hydro_sf"/>
</dbReference>
<organism evidence="3 4">
    <name type="scientific">Amazonocrinis nigriterrae CENA67</name>
    <dbReference type="NCBI Taxonomy" id="2794033"/>
    <lineage>
        <taxon>Bacteria</taxon>
        <taxon>Bacillati</taxon>
        <taxon>Cyanobacteriota</taxon>
        <taxon>Cyanophyceae</taxon>
        <taxon>Nostocales</taxon>
        <taxon>Nostocaceae</taxon>
        <taxon>Amazonocrinis</taxon>
        <taxon>Amazonocrinis nigriterrae</taxon>
    </lineage>
</organism>
<dbReference type="Gene3D" id="3.40.50.1110">
    <property type="entry name" value="SGNH hydrolase"/>
    <property type="match status" value="1"/>
</dbReference>
<dbReference type="AlphaFoldDB" id="A0A8J7HRU3"/>
<evidence type="ECO:0000313" key="3">
    <source>
        <dbReference type="EMBL" id="MBH8562563.1"/>
    </source>
</evidence>
<protein>
    <submittedName>
        <fullName evidence="3">SGNH/GDSL hydrolase family protein</fullName>
    </submittedName>
</protein>
<evidence type="ECO:0000313" key="4">
    <source>
        <dbReference type="Proteomes" id="UP000632766"/>
    </source>
</evidence>
<sequence length="344" mass="37416">MKKQILATGFFLLSLMFPLKVSAQNYDEIYVFGDSFSDTGNFYHATKGAIPPSPTYFEGRFSNGPVWEEYLAQQLGLTVNLSNNFAFGGATTGLDNIGLPGLPGLQQQINSFTAENPSANPNALYIVWTGANDYFSYFLGGVPNFNKTVTNLSQAVTSLAQVGAQNIMVVNLPDLGLFPVTGGNSQISSYLSTLTNAHNSKLNTTLKLLSQQLRPEINIIPLNVNSLFNRVIAAPGEFSFTNVTDSCIGNSSVVPIDISTQPITCTPDKFLFWDEIHPTTATHKLIGELAFSALHLAHIPEPSTVLGVLSFGILGLYQFSMKMHSRRNAVPSKYRSSQTKTTAR</sequence>
<dbReference type="PANTHER" id="PTHR45648:SF22">
    <property type="entry name" value="GDSL LIPASE_ACYLHYDROLASE FAMILY PROTEIN (AFU_ORTHOLOGUE AFUA_4G14700)"/>
    <property type="match status" value="1"/>
</dbReference>
<dbReference type="InterPro" id="IPR051058">
    <property type="entry name" value="GDSL_Est/Lipase"/>
</dbReference>
<dbReference type="GO" id="GO:0016788">
    <property type="term" value="F:hydrolase activity, acting on ester bonds"/>
    <property type="evidence" value="ECO:0007669"/>
    <property type="project" value="InterPro"/>
</dbReference>
<reference evidence="3 4" key="1">
    <citation type="journal article" date="2021" name="Int. J. Syst. Evol. Microbiol.">
        <title>Amazonocrinis nigriterrae gen. nov., sp. nov., Atlanticothrix silvestris gen. nov., sp. nov. and Dendronalium phyllosphericum gen. nov., sp. nov., nostocacean cyanobacteria from Brazilian environments.</title>
        <authorList>
            <person name="Alvarenga D.O."/>
            <person name="Andreote A.P.D."/>
            <person name="Branco L.H.Z."/>
            <person name="Delbaje E."/>
            <person name="Cruz R.B."/>
            <person name="Varani A.M."/>
            <person name="Fiore M.F."/>
        </authorList>
    </citation>
    <scope>NUCLEOTIDE SEQUENCE [LARGE SCALE GENOMIC DNA]</scope>
    <source>
        <strain evidence="3 4">CENA67</strain>
    </source>
</reference>